<evidence type="ECO:0000256" key="5">
    <source>
        <dbReference type="RuleBase" id="RU362125"/>
    </source>
</evidence>
<keyword evidence="10" id="KW-1185">Reference proteome</keyword>
<keyword evidence="4 5" id="KW-0274">FAD</keyword>
<dbReference type="Pfam" id="PF02771">
    <property type="entry name" value="Acyl-CoA_dh_N"/>
    <property type="match status" value="1"/>
</dbReference>
<dbReference type="InterPro" id="IPR009075">
    <property type="entry name" value="AcylCo_DH/oxidase_C"/>
</dbReference>
<evidence type="ECO:0000259" key="6">
    <source>
        <dbReference type="Pfam" id="PF00441"/>
    </source>
</evidence>
<dbReference type="PANTHER" id="PTHR43831">
    <property type="entry name" value="ISOBUTYRYL-COA DEHYDROGENASE"/>
    <property type="match status" value="1"/>
</dbReference>
<organism evidence="9 10">
    <name type="scientific">Coccomyxa subellipsoidea</name>
    <dbReference type="NCBI Taxonomy" id="248742"/>
    <lineage>
        <taxon>Eukaryota</taxon>
        <taxon>Viridiplantae</taxon>
        <taxon>Chlorophyta</taxon>
        <taxon>core chlorophytes</taxon>
        <taxon>Trebouxiophyceae</taxon>
        <taxon>Trebouxiophyceae incertae sedis</taxon>
        <taxon>Coccomyxaceae</taxon>
        <taxon>Coccomyxa</taxon>
    </lineage>
</organism>
<comment type="similarity">
    <text evidence="2 5">Belongs to the acyl-CoA dehydrogenase family.</text>
</comment>
<proteinExistence type="inferred from homology"/>
<dbReference type="InterPro" id="IPR052547">
    <property type="entry name" value="Mito_Isobutyryl-CoADH"/>
</dbReference>
<gene>
    <name evidence="9" type="ORF">WJX75_006265</name>
</gene>
<reference evidence="9 10" key="1">
    <citation type="journal article" date="2024" name="Nat. Commun.">
        <title>Phylogenomics reveals the evolutionary origins of lichenization in chlorophyte algae.</title>
        <authorList>
            <person name="Puginier C."/>
            <person name="Libourel C."/>
            <person name="Otte J."/>
            <person name="Skaloud P."/>
            <person name="Haon M."/>
            <person name="Grisel S."/>
            <person name="Petersen M."/>
            <person name="Berrin J.G."/>
            <person name="Delaux P.M."/>
            <person name="Dal Grande F."/>
            <person name="Keller J."/>
        </authorList>
    </citation>
    <scope>NUCLEOTIDE SEQUENCE [LARGE SCALE GENOMIC DNA]</scope>
    <source>
        <strain evidence="9 10">SAG 216-7</strain>
    </source>
</reference>
<dbReference type="SUPFAM" id="SSF47203">
    <property type="entry name" value="Acyl-CoA dehydrogenase C-terminal domain-like"/>
    <property type="match status" value="1"/>
</dbReference>
<dbReference type="Gene3D" id="1.10.540.10">
    <property type="entry name" value="Acyl-CoA dehydrogenase/oxidase, N-terminal domain"/>
    <property type="match status" value="1"/>
</dbReference>
<dbReference type="InterPro" id="IPR036250">
    <property type="entry name" value="AcylCo_DH-like_C"/>
</dbReference>
<dbReference type="InterPro" id="IPR006091">
    <property type="entry name" value="Acyl-CoA_Oxase/DH_mid-dom"/>
</dbReference>
<name>A0ABR2Z428_9CHLO</name>
<dbReference type="InterPro" id="IPR037069">
    <property type="entry name" value="AcylCoA_DH/ox_N_sf"/>
</dbReference>
<evidence type="ECO:0000256" key="1">
    <source>
        <dbReference type="ARBA" id="ARBA00001974"/>
    </source>
</evidence>
<dbReference type="Pfam" id="PF00441">
    <property type="entry name" value="Acyl-CoA_dh_1"/>
    <property type="match status" value="1"/>
</dbReference>
<dbReference type="InterPro" id="IPR006089">
    <property type="entry name" value="Acyl-CoA_DH_CS"/>
</dbReference>
<feature type="domain" description="Acyl-CoA dehydrogenase/oxidase N-terminal" evidence="8">
    <location>
        <begin position="38"/>
        <end position="147"/>
    </location>
</feature>
<dbReference type="InterPro" id="IPR009100">
    <property type="entry name" value="AcylCoA_DH/oxidase_NM_dom_sf"/>
</dbReference>
<dbReference type="PROSITE" id="PS00073">
    <property type="entry name" value="ACYL_COA_DH_2"/>
    <property type="match status" value="1"/>
</dbReference>
<dbReference type="Gene3D" id="1.20.140.10">
    <property type="entry name" value="Butyryl-CoA Dehydrogenase, subunit A, domain 3"/>
    <property type="match status" value="1"/>
</dbReference>
<evidence type="ECO:0000259" key="8">
    <source>
        <dbReference type="Pfam" id="PF02771"/>
    </source>
</evidence>
<dbReference type="PANTHER" id="PTHR43831:SF1">
    <property type="entry name" value="ISOBUTYRYL-COA DEHYDROGENASE, MITOCHONDRIAL"/>
    <property type="match status" value="1"/>
</dbReference>
<comment type="cofactor">
    <cofactor evidence="1 5">
        <name>FAD</name>
        <dbReference type="ChEBI" id="CHEBI:57692"/>
    </cofactor>
</comment>
<accession>A0ABR2Z428</accession>
<feature type="domain" description="Acyl-CoA oxidase/dehydrogenase middle" evidence="7">
    <location>
        <begin position="154"/>
        <end position="247"/>
    </location>
</feature>
<keyword evidence="5" id="KW-0560">Oxidoreductase</keyword>
<evidence type="ECO:0000313" key="10">
    <source>
        <dbReference type="Proteomes" id="UP001491310"/>
    </source>
</evidence>
<evidence type="ECO:0000256" key="2">
    <source>
        <dbReference type="ARBA" id="ARBA00009347"/>
    </source>
</evidence>
<dbReference type="Gene3D" id="2.40.110.10">
    <property type="entry name" value="Butyryl-CoA Dehydrogenase, subunit A, domain 2"/>
    <property type="match status" value="1"/>
</dbReference>
<sequence length="413" mass="44567">MLHRSVVLGVLRSIRSNTRSFATTTGGAQTSLWDQNLSEDQLEFQRTAREFAAKELLPNAAKWDEEKHFPVDTLRQAAELGFASVYISEDIGGSGLTRSDATIIFETLAYGDISTTAYLTIHNMVSGCIDRYGTDAQRQRFLPQLISLQAFSSYCLTEPGSGSDAASLSTTAKRDGTDYILTGSKAFISGGGVSDLYLVMARTGAPGPKGISAFLVEKGSAGLSFGKQEAKMGWNAQPTCSVSLDGVRVPQENRLGEEGQGFSIAMTALDGGRINIGTCSVGGAAFCLDRALQYASERKQFGQAISKFQAIQFKLADMATAVHASRLMIRRAAESLDANAQSATLEAAMAKRFATDACYGVADDAVQVLGGYGYLKEYGVERVMRDLRVHKILEGTNQIMNVIIARELSRRQH</sequence>
<feature type="domain" description="Acyl-CoA dehydrogenase/oxidase C-terminal" evidence="6">
    <location>
        <begin position="259"/>
        <end position="408"/>
    </location>
</feature>
<dbReference type="InterPro" id="IPR013786">
    <property type="entry name" value="AcylCoA_DH/ox_N"/>
</dbReference>
<dbReference type="SUPFAM" id="SSF56645">
    <property type="entry name" value="Acyl-CoA dehydrogenase NM domain-like"/>
    <property type="match status" value="1"/>
</dbReference>
<evidence type="ECO:0000313" key="9">
    <source>
        <dbReference type="EMBL" id="KAK9918720.1"/>
    </source>
</evidence>
<dbReference type="Pfam" id="PF02770">
    <property type="entry name" value="Acyl-CoA_dh_M"/>
    <property type="match status" value="1"/>
</dbReference>
<dbReference type="Proteomes" id="UP001491310">
    <property type="component" value="Unassembled WGS sequence"/>
</dbReference>
<keyword evidence="3 5" id="KW-0285">Flavoprotein</keyword>
<dbReference type="InterPro" id="IPR046373">
    <property type="entry name" value="Acyl-CoA_Oxase/DH_mid-dom_sf"/>
</dbReference>
<evidence type="ECO:0000256" key="3">
    <source>
        <dbReference type="ARBA" id="ARBA00022630"/>
    </source>
</evidence>
<comment type="caution">
    <text evidence="9">The sequence shown here is derived from an EMBL/GenBank/DDBJ whole genome shotgun (WGS) entry which is preliminary data.</text>
</comment>
<evidence type="ECO:0000259" key="7">
    <source>
        <dbReference type="Pfam" id="PF02770"/>
    </source>
</evidence>
<dbReference type="PIRSF" id="PIRSF016578">
    <property type="entry name" value="HsaA"/>
    <property type="match status" value="1"/>
</dbReference>
<evidence type="ECO:0000256" key="4">
    <source>
        <dbReference type="ARBA" id="ARBA00022827"/>
    </source>
</evidence>
<dbReference type="PROSITE" id="PS00072">
    <property type="entry name" value="ACYL_COA_DH_1"/>
    <property type="match status" value="1"/>
</dbReference>
<protein>
    <submittedName>
        <fullName evidence="9">Uncharacterized protein</fullName>
    </submittedName>
</protein>
<dbReference type="EMBL" id="JALJOT010000001">
    <property type="protein sequence ID" value="KAK9918720.1"/>
    <property type="molecule type" value="Genomic_DNA"/>
</dbReference>